<gene>
    <name evidence="1" type="ORF">DCAR_0727595</name>
</gene>
<organism evidence="1 2">
    <name type="scientific">Daucus carota subsp. sativus</name>
    <name type="common">Carrot</name>
    <dbReference type="NCBI Taxonomy" id="79200"/>
    <lineage>
        <taxon>Eukaryota</taxon>
        <taxon>Viridiplantae</taxon>
        <taxon>Streptophyta</taxon>
        <taxon>Embryophyta</taxon>
        <taxon>Tracheophyta</taxon>
        <taxon>Spermatophyta</taxon>
        <taxon>Magnoliopsida</taxon>
        <taxon>eudicotyledons</taxon>
        <taxon>Gunneridae</taxon>
        <taxon>Pentapetalae</taxon>
        <taxon>asterids</taxon>
        <taxon>campanulids</taxon>
        <taxon>Apiales</taxon>
        <taxon>Apiaceae</taxon>
        <taxon>Apioideae</taxon>
        <taxon>Scandiceae</taxon>
        <taxon>Daucinae</taxon>
        <taxon>Daucus</taxon>
        <taxon>Daucus sect. Daucus</taxon>
    </lineage>
</organism>
<name>A0AAF0XHM5_DAUCS</name>
<protein>
    <submittedName>
        <fullName evidence="1">Uncharacterized protein</fullName>
    </submittedName>
</protein>
<keyword evidence="2" id="KW-1185">Reference proteome</keyword>
<proteinExistence type="predicted"/>
<sequence>MCCPERGGLYDYSFAEIKNFEHWLKILTTDTIIWIWNLHADAHA</sequence>
<reference evidence="1" key="2">
    <citation type="submission" date="2022-03" db="EMBL/GenBank/DDBJ databases">
        <title>Draft title - Genomic analysis of global carrot germplasm unveils the trajectory of domestication and the origin of high carotenoid orange carrot.</title>
        <authorList>
            <person name="Iorizzo M."/>
            <person name="Ellison S."/>
            <person name="Senalik D."/>
            <person name="Macko-Podgorni A."/>
            <person name="Grzebelus D."/>
            <person name="Bostan H."/>
            <person name="Rolling W."/>
            <person name="Curaba J."/>
            <person name="Simon P."/>
        </authorList>
    </citation>
    <scope>NUCLEOTIDE SEQUENCE</scope>
    <source>
        <tissue evidence="1">Leaf</tissue>
    </source>
</reference>
<dbReference type="EMBL" id="CP093349">
    <property type="protein sequence ID" value="WOH08158.1"/>
    <property type="molecule type" value="Genomic_DNA"/>
</dbReference>
<accession>A0AAF0XHM5</accession>
<evidence type="ECO:0000313" key="1">
    <source>
        <dbReference type="EMBL" id="WOH08158.1"/>
    </source>
</evidence>
<dbReference type="AlphaFoldDB" id="A0AAF0XHM5"/>
<evidence type="ECO:0000313" key="2">
    <source>
        <dbReference type="Proteomes" id="UP000077755"/>
    </source>
</evidence>
<dbReference type="Proteomes" id="UP000077755">
    <property type="component" value="Chromosome 7"/>
</dbReference>
<reference evidence="1" key="1">
    <citation type="journal article" date="2016" name="Nat. Genet.">
        <title>A high-quality carrot genome assembly provides new insights into carotenoid accumulation and asterid genome evolution.</title>
        <authorList>
            <person name="Iorizzo M."/>
            <person name="Ellison S."/>
            <person name="Senalik D."/>
            <person name="Zeng P."/>
            <person name="Satapoomin P."/>
            <person name="Huang J."/>
            <person name="Bowman M."/>
            <person name="Iovene M."/>
            <person name="Sanseverino W."/>
            <person name="Cavagnaro P."/>
            <person name="Yildiz M."/>
            <person name="Macko-Podgorni A."/>
            <person name="Moranska E."/>
            <person name="Grzebelus E."/>
            <person name="Grzebelus D."/>
            <person name="Ashrafi H."/>
            <person name="Zheng Z."/>
            <person name="Cheng S."/>
            <person name="Spooner D."/>
            <person name="Van Deynze A."/>
            <person name="Simon P."/>
        </authorList>
    </citation>
    <scope>NUCLEOTIDE SEQUENCE</scope>
    <source>
        <tissue evidence="1">Leaf</tissue>
    </source>
</reference>